<comment type="caution">
    <text evidence="2">The sequence shown here is derived from an EMBL/GenBank/DDBJ whole genome shotgun (WGS) entry which is preliminary data.</text>
</comment>
<protein>
    <submittedName>
        <fullName evidence="2">Uncharacterized protein</fullName>
    </submittedName>
</protein>
<evidence type="ECO:0000313" key="2">
    <source>
        <dbReference type="EMBL" id="KAH7134642.1"/>
    </source>
</evidence>
<organism evidence="2 3">
    <name type="scientific">Dactylonectria estremocensis</name>
    <dbReference type="NCBI Taxonomy" id="1079267"/>
    <lineage>
        <taxon>Eukaryota</taxon>
        <taxon>Fungi</taxon>
        <taxon>Dikarya</taxon>
        <taxon>Ascomycota</taxon>
        <taxon>Pezizomycotina</taxon>
        <taxon>Sordariomycetes</taxon>
        <taxon>Hypocreomycetidae</taxon>
        <taxon>Hypocreales</taxon>
        <taxon>Nectriaceae</taxon>
        <taxon>Dactylonectria</taxon>
    </lineage>
</organism>
<sequence>MPLSVQFYYIIWLLFILRGASLWKMQIGGSSRGIWCFQSTAPVKAAPIRLSFQIHMVKTALVWTCYSLSKLRTNRWIASHGDTHGTQVWLFVAFVDSVLQDAVAIWPSSSTNQGAGFASRMGHEVARTG</sequence>
<keyword evidence="1" id="KW-1133">Transmembrane helix</keyword>
<accession>A0A9P9IV35</accession>
<feature type="transmembrane region" description="Helical" evidence="1">
    <location>
        <begin position="6"/>
        <end position="23"/>
    </location>
</feature>
<gene>
    <name evidence="2" type="ORF">B0J13DRAFT_85987</name>
</gene>
<evidence type="ECO:0000313" key="3">
    <source>
        <dbReference type="Proteomes" id="UP000717696"/>
    </source>
</evidence>
<keyword evidence="3" id="KW-1185">Reference proteome</keyword>
<dbReference type="Proteomes" id="UP000717696">
    <property type="component" value="Unassembled WGS sequence"/>
</dbReference>
<dbReference type="EMBL" id="JAGMUU010000017">
    <property type="protein sequence ID" value="KAH7134642.1"/>
    <property type="molecule type" value="Genomic_DNA"/>
</dbReference>
<keyword evidence="1" id="KW-0812">Transmembrane</keyword>
<dbReference type="AlphaFoldDB" id="A0A9P9IV35"/>
<proteinExistence type="predicted"/>
<keyword evidence="1" id="KW-0472">Membrane</keyword>
<evidence type="ECO:0000256" key="1">
    <source>
        <dbReference type="SAM" id="Phobius"/>
    </source>
</evidence>
<name>A0A9P9IV35_9HYPO</name>
<reference evidence="2" key="1">
    <citation type="journal article" date="2021" name="Nat. Commun.">
        <title>Genetic determinants of endophytism in the Arabidopsis root mycobiome.</title>
        <authorList>
            <person name="Mesny F."/>
            <person name="Miyauchi S."/>
            <person name="Thiergart T."/>
            <person name="Pickel B."/>
            <person name="Atanasova L."/>
            <person name="Karlsson M."/>
            <person name="Huettel B."/>
            <person name="Barry K.W."/>
            <person name="Haridas S."/>
            <person name="Chen C."/>
            <person name="Bauer D."/>
            <person name="Andreopoulos W."/>
            <person name="Pangilinan J."/>
            <person name="LaButti K."/>
            <person name="Riley R."/>
            <person name="Lipzen A."/>
            <person name="Clum A."/>
            <person name="Drula E."/>
            <person name="Henrissat B."/>
            <person name="Kohler A."/>
            <person name="Grigoriev I.V."/>
            <person name="Martin F.M."/>
            <person name="Hacquard S."/>
        </authorList>
    </citation>
    <scope>NUCLEOTIDE SEQUENCE</scope>
    <source>
        <strain evidence="2">MPI-CAGE-AT-0021</strain>
    </source>
</reference>